<dbReference type="GO" id="GO:0000027">
    <property type="term" value="P:ribosomal large subunit assembly"/>
    <property type="evidence" value="ECO:0007669"/>
    <property type="project" value="InterPro"/>
</dbReference>
<dbReference type="EMBL" id="LUGH01000168">
    <property type="protein sequence ID" value="OBZ88193.1"/>
    <property type="molecule type" value="Genomic_DNA"/>
</dbReference>
<feature type="domain" description="Large ribosomal subunit protein uL10-like insertion" evidence="7">
    <location>
        <begin position="125"/>
        <end position="197"/>
    </location>
</feature>
<keyword evidence="4 6" id="KW-0963">Cytoplasm</keyword>
<dbReference type="Pfam" id="PF00466">
    <property type="entry name" value="Ribosomal_L10"/>
    <property type="match status" value="1"/>
</dbReference>
<dbReference type="GO" id="GO:0000956">
    <property type="term" value="P:nuclear-transcribed mRNA catabolic process"/>
    <property type="evidence" value="ECO:0007669"/>
    <property type="project" value="EnsemblFungi"/>
</dbReference>
<evidence type="ECO:0000256" key="4">
    <source>
        <dbReference type="ARBA" id="ARBA00022490"/>
    </source>
</evidence>
<comment type="caution">
    <text evidence="8">The sequence shown here is derived from an EMBL/GenBank/DDBJ whole genome shotgun (WGS) entry which is preliminary data.</text>
</comment>
<dbReference type="Pfam" id="PF17777">
    <property type="entry name" value="RL10P_insert"/>
    <property type="match status" value="1"/>
</dbReference>
<dbReference type="Proteomes" id="UP000093000">
    <property type="component" value="Unassembled WGS sequence"/>
</dbReference>
<comment type="similarity">
    <text evidence="2 6">Belongs to the universal ribosomal protein uL10 family.</text>
</comment>
<dbReference type="GO" id="GO:0032040">
    <property type="term" value="C:small-subunit processome"/>
    <property type="evidence" value="ECO:0007669"/>
    <property type="project" value="EnsemblFungi"/>
</dbReference>
<dbReference type="FunFam" id="3.30.70.1730:FF:000005">
    <property type="entry name" value="Ribosome assembly factor mrt4"/>
    <property type="match status" value="1"/>
</dbReference>
<reference evidence="8 9" key="1">
    <citation type="submission" date="2016-03" db="EMBL/GenBank/DDBJ databases">
        <title>Choanephora cucurbitarum.</title>
        <authorList>
            <person name="Min B."/>
            <person name="Park H."/>
            <person name="Park J.-H."/>
            <person name="Shin H.-D."/>
            <person name="Choi I.-G."/>
        </authorList>
    </citation>
    <scope>NUCLEOTIDE SEQUENCE [LARGE SCALE GENOMIC DNA]</scope>
    <source>
        <strain evidence="8 9">KUS-F28377</strain>
    </source>
</reference>
<comment type="subunit">
    <text evidence="3 6">Associates with the pre-60S ribosomal particle.</text>
</comment>
<evidence type="ECO:0000256" key="1">
    <source>
        <dbReference type="ARBA" id="ARBA00004046"/>
    </source>
</evidence>
<dbReference type="AlphaFoldDB" id="A0A1C7NGF2"/>
<proteinExistence type="inferred from homology"/>
<dbReference type="InterPro" id="IPR033867">
    <property type="entry name" value="Mrt4"/>
</dbReference>
<dbReference type="SUPFAM" id="SSF160369">
    <property type="entry name" value="Ribosomal protein L10-like"/>
    <property type="match status" value="1"/>
</dbReference>
<dbReference type="Gene3D" id="3.90.105.20">
    <property type="match status" value="1"/>
</dbReference>
<dbReference type="GO" id="GO:0000055">
    <property type="term" value="P:ribosomal large subunit export from nucleus"/>
    <property type="evidence" value="ECO:0007669"/>
    <property type="project" value="EnsemblFungi"/>
</dbReference>
<organism evidence="8 9">
    <name type="scientific">Choanephora cucurbitarum</name>
    <dbReference type="NCBI Taxonomy" id="101091"/>
    <lineage>
        <taxon>Eukaryota</taxon>
        <taxon>Fungi</taxon>
        <taxon>Fungi incertae sedis</taxon>
        <taxon>Mucoromycota</taxon>
        <taxon>Mucoromycotina</taxon>
        <taxon>Mucoromycetes</taxon>
        <taxon>Mucorales</taxon>
        <taxon>Mucorineae</taxon>
        <taxon>Choanephoraceae</taxon>
        <taxon>Choanephoroideae</taxon>
        <taxon>Choanephora</taxon>
    </lineage>
</organism>
<dbReference type="PANTHER" id="PTHR45841">
    <property type="entry name" value="MRNA TURNOVER PROTEIN 4 MRTO4"/>
    <property type="match status" value="1"/>
</dbReference>
<dbReference type="GO" id="GO:0005654">
    <property type="term" value="C:nucleoplasm"/>
    <property type="evidence" value="ECO:0007669"/>
    <property type="project" value="EnsemblFungi"/>
</dbReference>
<evidence type="ECO:0000256" key="3">
    <source>
        <dbReference type="ARBA" id="ARBA00011117"/>
    </source>
</evidence>
<keyword evidence="6" id="KW-0690">Ribosome biogenesis</keyword>
<keyword evidence="5 6" id="KW-0539">Nucleus</keyword>
<dbReference type="InterPro" id="IPR001790">
    <property type="entry name" value="Ribosomal_uL10"/>
</dbReference>
<keyword evidence="9" id="KW-1185">Reference proteome</keyword>
<accession>A0A1C7NGF2</accession>
<dbReference type="PANTHER" id="PTHR45841:SF1">
    <property type="entry name" value="MRNA TURNOVER PROTEIN 4 HOMOLOG"/>
    <property type="match status" value="1"/>
</dbReference>
<name>A0A1C7NGF2_9FUNG</name>
<dbReference type="InterPro" id="IPR043164">
    <property type="entry name" value="Ribosomal_uL10-like_insert_sf"/>
</dbReference>
<dbReference type="InParanoid" id="A0A1C7NGF2"/>
<dbReference type="InterPro" id="IPR043141">
    <property type="entry name" value="Ribosomal_uL10-like_sf"/>
</dbReference>
<dbReference type="Gene3D" id="3.30.70.1730">
    <property type="match status" value="1"/>
</dbReference>
<dbReference type="GO" id="GO:0005737">
    <property type="term" value="C:cytoplasm"/>
    <property type="evidence" value="ECO:0007669"/>
    <property type="project" value="UniProtKB-SubCell"/>
</dbReference>
<comment type="function">
    <text evidence="1 6">Component of the ribosome assembly machinery. Nuclear paralog of the ribosomal protein P0, it binds pre-60S subunits at an early stage of assembly in the nucleolus, and is replaced by P0 in cytoplasmic pre-60S subunits and mature 80S ribosomes.</text>
</comment>
<sequence length="220" mass="25096">MPKSKRSTVVSLTKTDKKGRGGKEKLFEDIQSCVDNYEYLYLYSVKDMRNTYLKEIRHDFNDSRFFYGKNRVMAKALGTTPEEEYKEGISGIAKNLNSEVGLLFTNKQPQEVKAYFDEFVKPDYARSGAIATETITLPEGPVKRGADPMPHNMEPLLRSLGMPTVLKNGIVTLLVPYTICMEGETLSTNQAHLLKLFYHQLAEFSVDMISYYHNGQVHEF</sequence>
<evidence type="ECO:0000259" key="7">
    <source>
        <dbReference type="Pfam" id="PF17777"/>
    </source>
</evidence>
<dbReference type="OrthoDB" id="10262308at2759"/>
<comment type="subcellular location">
    <subcellularLocation>
        <location evidence="6">Cytoplasm</location>
    </subcellularLocation>
    <subcellularLocation>
        <location evidence="6">Nucleus</location>
        <location evidence="6">Nucleolus</location>
    </subcellularLocation>
</comment>
<evidence type="ECO:0000313" key="8">
    <source>
        <dbReference type="EMBL" id="OBZ88193.1"/>
    </source>
</evidence>
<evidence type="ECO:0000256" key="2">
    <source>
        <dbReference type="ARBA" id="ARBA00008889"/>
    </source>
</evidence>
<evidence type="ECO:0000256" key="5">
    <source>
        <dbReference type="ARBA" id="ARBA00023242"/>
    </source>
</evidence>
<dbReference type="STRING" id="101091.A0A1C7NGF2"/>
<dbReference type="FunFam" id="3.90.105.20:FF:000003">
    <property type="entry name" value="Ribosome assembly factor mrt4"/>
    <property type="match status" value="1"/>
</dbReference>
<dbReference type="InterPro" id="IPR051742">
    <property type="entry name" value="Ribosome_Assembly_uL10"/>
</dbReference>
<dbReference type="InterPro" id="IPR040637">
    <property type="entry name" value="Ribosomal_uL10-like_insert"/>
</dbReference>
<gene>
    <name evidence="8" type="primary">mrt4</name>
    <name evidence="8" type="ORF">A0J61_03744</name>
</gene>
<dbReference type="GO" id="GO:0006364">
    <property type="term" value="P:rRNA processing"/>
    <property type="evidence" value="ECO:0007669"/>
    <property type="project" value="EnsemblFungi"/>
</dbReference>
<dbReference type="CDD" id="cd05796">
    <property type="entry name" value="Ribosomal_P0_like"/>
    <property type="match status" value="1"/>
</dbReference>
<protein>
    <recommendedName>
        <fullName evidence="6">Ribosome assembly factor mrt4</fullName>
    </recommendedName>
</protein>
<dbReference type="GO" id="GO:0030687">
    <property type="term" value="C:preribosome, large subunit precursor"/>
    <property type="evidence" value="ECO:0007669"/>
    <property type="project" value="EnsemblFungi"/>
</dbReference>
<evidence type="ECO:0000256" key="6">
    <source>
        <dbReference type="RuleBase" id="RU364039"/>
    </source>
</evidence>
<dbReference type="FunCoup" id="A0A1C7NGF2">
    <property type="interactions" value="797"/>
</dbReference>
<dbReference type="GO" id="GO:0003723">
    <property type="term" value="F:RNA binding"/>
    <property type="evidence" value="ECO:0007669"/>
    <property type="project" value="TreeGrafter"/>
</dbReference>
<evidence type="ECO:0000313" key="9">
    <source>
        <dbReference type="Proteomes" id="UP000093000"/>
    </source>
</evidence>